<reference evidence="2" key="1">
    <citation type="journal article" date="2023" name="G3 (Bethesda)">
        <title>Genome assembly and association tests identify interacting loci associated with vigor, precocity, and sex in interspecific pistachio rootstocks.</title>
        <authorList>
            <person name="Palmer W."/>
            <person name="Jacygrad E."/>
            <person name="Sagayaradj S."/>
            <person name="Cavanaugh K."/>
            <person name="Han R."/>
            <person name="Bertier L."/>
            <person name="Beede B."/>
            <person name="Kafkas S."/>
            <person name="Golino D."/>
            <person name="Preece J."/>
            <person name="Michelmore R."/>
        </authorList>
    </citation>
    <scope>NUCLEOTIDE SEQUENCE [LARGE SCALE GENOMIC DNA]</scope>
</reference>
<comment type="caution">
    <text evidence="1">The sequence shown here is derived from an EMBL/GenBank/DDBJ whole genome shotgun (WGS) entry which is preliminary data.</text>
</comment>
<evidence type="ECO:0000313" key="1">
    <source>
        <dbReference type="EMBL" id="KAJ0025771.1"/>
    </source>
</evidence>
<organism evidence="1 2">
    <name type="scientific">Pistacia integerrima</name>
    <dbReference type="NCBI Taxonomy" id="434235"/>
    <lineage>
        <taxon>Eukaryota</taxon>
        <taxon>Viridiplantae</taxon>
        <taxon>Streptophyta</taxon>
        <taxon>Embryophyta</taxon>
        <taxon>Tracheophyta</taxon>
        <taxon>Spermatophyta</taxon>
        <taxon>Magnoliopsida</taxon>
        <taxon>eudicotyledons</taxon>
        <taxon>Gunneridae</taxon>
        <taxon>Pentapetalae</taxon>
        <taxon>rosids</taxon>
        <taxon>malvids</taxon>
        <taxon>Sapindales</taxon>
        <taxon>Anacardiaceae</taxon>
        <taxon>Pistacia</taxon>
    </lineage>
</organism>
<dbReference type="Proteomes" id="UP001163603">
    <property type="component" value="Chromosome 10"/>
</dbReference>
<keyword evidence="2" id="KW-1185">Reference proteome</keyword>
<dbReference type="EMBL" id="CM047745">
    <property type="protein sequence ID" value="KAJ0025771.1"/>
    <property type="molecule type" value="Genomic_DNA"/>
</dbReference>
<accession>A0ACC0XYK7</accession>
<gene>
    <name evidence="1" type="ORF">Pint_09361</name>
</gene>
<evidence type="ECO:0000313" key="2">
    <source>
        <dbReference type="Proteomes" id="UP001163603"/>
    </source>
</evidence>
<sequence>MAVSDAVIGNLTTIYIAVIAGIKAYGLVSGRSFSSGFVLIASTTVVGAILIGTLTWDVSRKATYVITRDHHVHSHEICKGGICWHGVAVRSPASQVRFRLPQQVPYGAL</sequence>
<protein>
    <submittedName>
        <fullName evidence="1">Uncharacterized protein</fullName>
    </submittedName>
</protein>
<proteinExistence type="predicted"/>
<name>A0ACC0XYK7_9ROSI</name>